<dbReference type="InterPro" id="IPR011676">
    <property type="entry name" value="DUF1618"/>
</dbReference>
<dbReference type="Pfam" id="PF07762">
    <property type="entry name" value="DUF1618"/>
    <property type="match status" value="1"/>
</dbReference>
<protein>
    <recommendedName>
        <fullName evidence="1">DUF1618 domain-containing protein</fullName>
    </recommendedName>
</protein>
<accession>A0A0A9DR90</accession>
<dbReference type="AlphaFoldDB" id="A0A0A9DR90"/>
<reference evidence="2" key="2">
    <citation type="journal article" date="2015" name="Data Brief">
        <title>Shoot transcriptome of the giant reed, Arundo donax.</title>
        <authorList>
            <person name="Barrero R.A."/>
            <person name="Guerrero F.D."/>
            <person name="Moolhuijzen P."/>
            <person name="Goolsby J.A."/>
            <person name="Tidwell J."/>
            <person name="Bellgard S.E."/>
            <person name="Bellgard M.I."/>
        </authorList>
    </citation>
    <scope>NUCLEOTIDE SEQUENCE</scope>
    <source>
        <tissue evidence="2">Shoot tissue taken approximately 20 cm above the soil surface</tissue>
    </source>
</reference>
<organism evidence="2">
    <name type="scientific">Arundo donax</name>
    <name type="common">Giant reed</name>
    <name type="synonym">Donax arundinaceus</name>
    <dbReference type="NCBI Taxonomy" id="35708"/>
    <lineage>
        <taxon>Eukaryota</taxon>
        <taxon>Viridiplantae</taxon>
        <taxon>Streptophyta</taxon>
        <taxon>Embryophyta</taxon>
        <taxon>Tracheophyta</taxon>
        <taxon>Spermatophyta</taxon>
        <taxon>Magnoliopsida</taxon>
        <taxon>Liliopsida</taxon>
        <taxon>Poales</taxon>
        <taxon>Poaceae</taxon>
        <taxon>PACMAD clade</taxon>
        <taxon>Arundinoideae</taxon>
        <taxon>Arundineae</taxon>
        <taxon>Arundo</taxon>
    </lineage>
</organism>
<evidence type="ECO:0000259" key="1">
    <source>
        <dbReference type="Pfam" id="PF07762"/>
    </source>
</evidence>
<sequence>MPDPIAAASLFSGSPAWVLLDSFGSFGDRRNHTTATGLTSARHPIKVSFELVAPPGVSGWFVHCPSLKKKRGFNGQPYILNAAGPLVVMRMAFFRPGGSMFDYFVYRAGPGKPSLDLIPGPCPSVGFRKGVGILPSGAGEHYYVVFPVPRLNPRTMFQIQVFSSENQAWSTKVARISVDPETTYDEVVMHHPSKAIASGGSPLAWIDLWRGILLCDQLDKEEPVLRLIKWPVPSPRSDIMDLYAADASRDATLSNGVIRFVEMEFHDEGDAMDIGWTATVWKTTFGSNDWNECFKADIAEILAAHSSSSDLLHNLWDDKSNKLDLNKVSSAPPTLSLTNEEVIYFMANLVSDEAMLLAVNAREKSLEAARQTSSDLPCTPCSFSSFLDAYPGADMAGQSEDIKRVWSLLCSMLCQYGWLETN</sequence>
<evidence type="ECO:0000313" key="2">
    <source>
        <dbReference type="EMBL" id="JAD90326.1"/>
    </source>
</evidence>
<name>A0A0A9DR90_ARUDO</name>
<dbReference type="PANTHER" id="PTHR33074">
    <property type="entry name" value="EXPRESSED PROTEIN-RELATED"/>
    <property type="match status" value="1"/>
</dbReference>
<proteinExistence type="predicted"/>
<feature type="domain" description="DUF1618" evidence="1">
    <location>
        <begin position="205"/>
        <end position="344"/>
    </location>
</feature>
<dbReference type="PANTHER" id="PTHR33074:SF85">
    <property type="entry name" value="DUF1618 DOMAIN-CONTAINING PROTEIN"/>
    <property type="match status" value="1"/>
</dbReference>
<reference evidence="2" key="1">
    <citation type="submission" date="2014-09" db="EMBL/GenBank/DDBJ databases">
        <authorList>
            <person name="Magalhaes I.L.F."/>
            <person name="Oliveira U."/>
            <person name="Santos F.R."/>
            <person name="Vidigal T.H.D.A."/>
            <person name="Brescovit A.D."/>
            <person name="Santos A.J."/>
        </authorList>
    </citation>
    <scope>NUCLEOTIDE SEQUENCE</scope>
    <source>
        <tissue evidence="2">Shoot tissue taken approximately 20 cm above the soil surface</tissue>
    </source>
</reference>
<dbReference type="EMBL" id="GBRH01207569">
    <property type="protein sequence ID" value="JAD90326.1"/>
    <property type="molecule type" value="Transcribed_RNA"/>
</dbReference>